<keyword evidence="2 4" id="KW-0732">Signal</keyword>
<dbReference type="InterPro" id="IPR001611">
    <property type="entry name" value="Leu-rich_rpt"/>
</dbReference>
<dbReference type="GO" id="GO:0031012">
    <property type="term" value="C:extracellular matrix"/>
    <property type="evidence" value="ECO:0007669"/>
    <property type="project" value="TreeGrafter"/>
</dbReference>
<evidence type="ECO:0000256" key="2">
    <source>
        <dbReference type="ARBA" id="ARBA00022729"/>
    </source>
</evidence>
<dbReference type="InterPro" id="IPR032675">
    <property type="entry name" value="LRR_dom_sf"/>
</dbReference>
<dbReference type="Proteomes" id="UP001208570">
    <property type="component" value="Unassembled WGS sequence"/>
</dbReference>
<evidence type="ECO:0000256" key="3">
    <source>
        <dbReference type="ARBA" id="ARBA00022737"/>
    </source>
</evidence>
<dbReference type="PROSITE" id="PS51450">
    <property type="entry name" value="LRR"/>
    <property type="match status" value="3"/>
</dbReference>
<keyword evidence="1" id="KW-0433">Leucine-rich repeat</keyword>
<dbReference type="InterPro" id="IPR003591">
    <property type="entry name" value="Leu-rich_rpt_typical-subtyp"/>
</dbReference>
<comment type="caution">
    <text evidence="5">The sequence shown here is derived from an EMBL/GenBank/DDBJ whole genome shotgun (WGS) entry which is preliminary data.</text>
</comment>
<dbReference type="InterPro" id="IPR050328">
    <property type="entry name" value="Dev_Immune_Receptor"/>
</dbReference>
<evidence type="ECO:0000256" key="4">
    <source>
        <dbReference type="SAM" id="SignalP"/>
    </source>
</evidence>
<evidence type="ECO:0000256" key="1">
    <source>
        <dbReference type="ARBA" id="ARBA00022614"/>
    </source>
</evidence>
<dbReference type="AlphaFoldDB" id="A0AAD9K7W5"/>
<protein>
    <submittedName>
        <fullName evidence="5">Uncharacterized protein</fullName>
    </submittedName>
</protein>
<dbReference type="PANTHER" id="PTHR24373:SF261">
    <property type="entry name" value="VASORIN"/>
    <property type="match status" value="1"/>
</dbReference>
<accession>A0AAD9K7W5</accession>
<dbReference type="SMART" id="SM00369">
    <property type="entry name" value="LRR_TYP"/>
    <property type="match status" value="4"/>
</dbReference>
<dbReference type="Gene3D" id="3.80.10.10">
    <property type="entry name" value="Ribonuclease Inhibitor"/>
    <property type="match status" value="1"/>
</dbReference>
<dbReference type="PANTHER" id="PTHR24373">
    <property type="entry name" value="SLIT RELATED LEUCINE-RICH REPEAT NEURONAL PROTEIN"/>
    <property type="match status" value="1"/>
</dbReference>
<dbReference type="EMBL" id="JAODUP010000040">
    <property type="protein sequence ID" value="KAK2166352.1"/>
    <property type="molecule type" value="Genomic_DNA"/>
</dbReference>
<evidence type="ECO:0000313" key="5">
    <source>
        <dbReference type="EMBL" id="KAK2166352.1"/>
    </source>
</evidence>
<evidence type="ECO:0000313" key="6">
    <source>
        <dbReference type="Proteomes" id="UP001208570"/>
    </source>
</evidence>
<keyword evidence="6" id="KW-1185">Reference proteome</keyword>
<sequence length="372" mass="41701">MKSVAEKFVMLLIISTLCSAVVVYYKSGPTLTSFPHDIPEYVGKIVIQKTRIAIIDYIEPFPNLTRLFLGKNVITQFPDLSNISDNLENCFLSKNAIATVGFIPRMKMLRILALGGNKLTRVPDLTNVSSTLEELYLEDNHIFVVDGLPPLLVLRILTLESNRLREFPDLRNAGSTLVELNLCNNSLKSFPHNLLKPLVALDELHLGEDNRDRFVLLPNVCTMTRTKKPLTIKLYSNYTICDIDAAYVKLAAEAGRLQIVPQTGISSLMCGEPHHLAGKLLSDVDITEMIDTTDNIFRKLENITDWVCPLQRTSLIYQTSKPSCAAYCSRRSSCVMFAADNEDCILTEVSDLITSNSSDANTDWYFRVQSKV</sequence>
<reference evidence="5" key="1">
    <citation type="journal article" date="2023" name="Mol. Biol. Evol.">
        <title>Third-Generation Sequencing Reveals the Adaptive Role of the Epigenome in Three Deep-Sea Polychaetes.</title>
        <authorList>
            <person name="Perez M."/>
            <person name="Aroh O."/>
            <person name="Sun Y."/>
            <person name="Lan Y."/>
            <person name="Juniper S.K."/>
            <person name="Young C.R."/>
            <person name="Angers B."/>
            <person name="Qian P.Y."/>
        </authorList>
    </citation>
    <scope>NUCLEOTIDE SEQUENCE</scope>
    <source>
        <strain evidence="5">P08H-3</strain>
    </source>
</reference>
<dbReference type="GO" id="GO:0005615">
    <property type="term" value="C:extracellular space"/>
    <property type="evidence" value="ECO:0007669"/>
    <property type="project" value="TreeGrafter"/>
</dbReference>
<proteinExistence type="predicted"/>
<name>A0AAD9K7W5_9ANNE</name>
<keyword evidence="3" id="KW-0677">Repeat</keyword>
<feature type="signal peptide" evidence="4">
    <location>
        <begin position="1"/>
        <end position="20"/>
    </location>
</feature>
<organism evidence="5 6">
    <name type="scientific">Paralvinella palmiformis</name>
    <dbReference type="NCBI Taxonomy" id="53620"/>
    <lineage>
        <taxon>Eukaryota</taxon>
        <taxon>Metazoa</taxon>
        <taxon>Spiralia</taxon>
        <taxon>Lophotrochozoa</taxon>
        <taxon>Annelida</taxon>
        <taxon>Polychaeta</taxon>
        <taxon>Sedentaria</taxon>
        <taxon>Canalipalpata</taxon>
        <taxon>Terebellida</taxon>
        <taxon>Terebelliformia</taxon>
        <taxon>Alvinellidae</taxon>
        <taxon>Paralvinella</taxon>
    </lineage>
</organism>
<feature type="chain" id="PRO_5042257831" evidence="4">
    <location>
        <begin position="21"/>
        <end position="372"/>
    </location>
</feature>
<dbReference type="SUPFAM" id="SSF52058">
    <property type="entry name" value="L domain-like"/>
    <property type="match status" value="1"/>
</dbReference>
<gene>
    <name evidence="5" type="ORF">LSH36_40g23000</name>
</gene>